<evidence type="ECO:0000313" key="3">
    <source>
        <dbReference type="Proteomes" id="UP000014480"/>
    </source>
</evidence>
<dbReference type="InterPro" id="IPR044053">
    <property type="entry name" value="AsaB-like"/>
</dbReference>
<dbReference type="PANTHER" id="PTHR34598">
    <property type="entry name" value="BLL6449 PROTEIN"/>
    <property type="match status" value="1"/>
</dbReference>
<dbReference type="STRING" id="1213857.A0A484FBH7"/>
<dbReference type="OrthoDB" id="412788at2759"/>
<gene>
    <name evidence="2" type="ORF">Cob_v011793</name>
</gene>
<sequence length="401" mass="45636">MLPRVVDIVEIMAADHTSSNAPDGFIDAGLVRRRRVIGSFNYYNGLGTPALNDLTIIEGTSPDNRRYDLPVTDLRSLPTPLSSYTHEKHGFQIIHQPLPIDPSPTSVHDHKIMTNQYYPAMTALLRQHLGARCSIVRKHSLRDIPDWNRVGMNPEVGFEIPSLAPFSIAHSDYTPAGARGHFRAIREPDWFVENDTETGSTTDPERASFLRLRREIIAAEDRAIAAAGIGPEVYVEGRRPQGGHWDWDGSNYDGPRYGFFSIWRAWETVKRDPLAVMDMSLPVSSRVEYAPLTRTYKNRPGCVPFYYSENAMIRPLALRRRDSGYEESHGGDTAEPAWCYLSEQTPEEVYLLKFYDSEALVRRGRGEEDMRLLCPHTAFQIAGQENEPVRRSCELRVWCIW</sequence>
<dbReference type="Proteomes" id="UP000014480">
    <property type="component" value="Unassembled WGS sequence"/>
</dbReference>
<dbReference type="GO" id="GO:0016491">
    <property type="term" value="F:oxidoreductase activity"/>
    <property type="evidence" value="ECO:0007669"/>
    <property type="project" value="InterPro"/>
</dbReference>
<comment type="similarity">
    <text evidence="1">Belongs to the asaB hydroxylase/desaturase family.</text>
</comment>
<reference evidence="3" key="2">
    <citation type="journal article" date="2019" name="Mol. Plant Microbe Interact.">
        <title>Genome sequence resources for four phytopathogenic fungi from the Colletotrichum orbiculare species complex.</title>
        <authorList>
            <person name="Gan P."/>
            <person name="Tsushima A."/>
            <person name="Narusaka M."/>
            <person name="Narusaka Y."/>
            <person name="Takano Y."/>
            <person name="Kubo Y."/>
            <person name="Shirasu K."/>
        </authorList>
    </citation>
    <scope>GENOME REANNOTATION</scope>
    <source>
        <strain evidence="3">104-T / ATCC 96160 / CBS 514.97 / LARS 414 / MAFF 240422</strain>
    </source>
</reference>
<dbReference type="AlphaFoldDB" id="A0A484FBH7"/>
<keyword evidence="3" id="KW-1185">Reference proteome</keyword>
<evidence type="ECO:0008006" key="4">
    <source>
        <dbReference type="Google" id="ProtNLM"/>
    </source>
</evidence>
<dbReference type="PANTHER" id="PTHR34598:SF3">
    <property type="entry name" value="OXIDOREDUCTASE AN1597"/>
    <property type="match status" value="1"/>
</dbReference>
<reference evidence="3" key="1">
    <citation type="journal article" date="2013" name="New Phytol.">
        <title>Comparative genomic and transcriptomic analyses reveal the hemibiotrophic stage shift of Colletotrichum fungi.</title>
        <authorList>
            <person name="Gan P."/>
            <person name="Ikeda K."/>
            <person name="Irieda H."/>
            <person name="Narusaka M."/>
            <person name="O'Connell R.J."/>
            <person name="Narusaka Y."/>
            <person name="Takano Y."/>
            <person name="Kubo Y."/>
            <person name="Shirasu K."/>
        </authorList>
    </citation>
    <scope>NUCLEOTIDE SEQUENCE [LARGE SCALE GENOMIC DNA]</scope>
    <source>
        <strain evidence="3">104-T / ATCC 96160 / CBS 514.97 / LARS 414 / MAFF 240422</strain>
    </source>
</reference>
<accession>A0A484FBH7</accession>
<evidence type="ECO:0000313" key="2">
    <source>
        <dbReference type="EMBL" id="TDZ15362.1"/>
    </source>
</evidence>
<proteinExistence type="inferred from homology"/>
<protein>
    <recommendedName>
        <fullName evidence="4">GA4 desaturase</fullName>
    </recommendedName>
</protein>
<evidence type="ECO:0000256" key="1">
    <source>
        <dbReference type="ARBA" id="ARBA00023604"/>
    </source>
</evidence>
<organism evidence="2 3">
    <name type="scientific">Colletotrichum orbiculare (strain 104-T / ATCC 96160 / CBS 514.97 / LARS 414 / MAFF 240422)</name>
    <name type="common">Cucumber anthracnose fungus</name>
    <name type="synonym">Colletotrichum lagenarium</name>
    <dbReference type="NCBI Taxonomy" id="1213857"/>
    <lineage>
        <taxon>Eukaryota</taxon>
        <taxon>Fungi</taxon>
        <taxon>Dikarya</taxon>
        <taxon>Ascomycota</taxon>
        <taxon>Pezizomycotina</taxon>
        <taxon>Sordariomycetes</taxon>
        <taxon>Hypocreomycetidae</taxon>
        <taxon>Glomerellales</taxon>
        <taxon>Glomerellaceae</taxon>
        <taxon>Colletotrichum</taxon>
        <taxon>Colletotrichum orbiculare species complex</taxon>
    </lineage>
</organism>
<comment type="caution">
    <text evidence="2">The sequence shown here is derived from an EMBL/GenBank/DDBJ whole genome shotgun (WGS) entry which is preliminary data.</text>
</comment>
<name>A0A484FBH7_COLOR</name>
<dbReference type="EMBL" id="AMCV02000041">
    <property type="protein sequence ID" value="TDZ15362.1"/>
    <property type="molecule type" value="Genomic_DNA"/>
</dbReference>